<organism evidence="2 3">
    <name type="scientific">Phytophthora megakarya</name>
    <dbReference type="NCBI Taxonomy" id="4795"/>
    <lineage>
        <taxon>Eukaryota</taxon>
        <taxon>Sar</taxon>
        <taxon>Stramenopiles</taxon>
        <taxon>Oomycota</taxon>
        <taxon>Peronosporomycetes</taxon>
        <taxon>Peronosporales</taxon>
        <taxon>Peronosporaceae</taxon>
        <taxon>Phytophthora</taxon>
    </lineage>
</organism>
<evidence type="ECO:0000313" key="2">
    <source>
        <dbReference type="EMBL" id="OWY95651.1"/>
    </source>
</evidence>
<dbReference type="SUPFAM" id="SSF56672">
    <property type="entry name" value="DNA/RNA polymerases"/>
    <property type="match status" value="1"/>
</dbReference>
<dbReference type="OrthoDB" id="123788at2759"/>
<dbReference type="InterPro" id="IPR043502">
    <property type="entry name" value="DNA/RNA_pol_sf"/>
</dbReference>
<keyword evidence="3" id="KW-1185">Reference proteome</keyword>
<sequence length="279" mass="31698">MDTRNFQEDILDHARIKTDSAVARRSDMKLPEFVRAFRGQTAQDGRPNKALYELPLPSDPQSRELTQAWNRVVKVFNRNGHPQNQIINVFVPETTVTLITTCLRSGVISAKGHREGHYLLSRLSCCLSGQRFWLVPLVWWKNRVLTGQIFDYAYSERASVNAYTDISVLHPISYNPPADIARRLYQLRQAFPVAVILMMVGDVAGAFRHIPIHENHVHMFAFMFENYLVIDLSCGFGWCGSPAYYALAGKIIHSLYGSSSPDPRFSGLDRSCFGQKYVV</sequence>
<protein>
    <recommendedName>
        <fullName evidence="4">Cleavage induced protein</fullName>
    </recommendedName>
</protein>
<reference evidence="3" key="1">
    <citation type="submission" date="2017-03" db="EMBL/GenBank/DDBJ databases">
        <title>Phytopthora megakarya and P. palmivora, two closely related causual agents of cacao black pod achieved similar genome size and gene model numbers by different mechanisms.</title>
        <authorList>
            <person name="Ali S."/>
            <person name="Shao J."/>
            <person name="Larry D.J."/>
            <person name="Kronmiller B."/>
            <person name="Shen D."/>
            <person name="Strem M.D."/>
            <person name="Melnick R.L."/>
            <person name="Guiltinan M.J."/>
            <person name="Tyler B.M."/>
            <person name="Meinhardt L.W."/>
            <person name="Bailey B.A."/>
        </authorList>
    </citation>
    <scope>NUCLEOTIDE SEQUENCE [LARGE SCALE GENOMIC DNA]</scope>
    <source>
        <strain evidence="3">zdho120</strain>
    </source>
</reference>
<feature type="transmembrane region" description="Helical" evidence="1">
    <location>
        <begin position="227"/>
        <end position="247"/>
    </location>
</feature>
<dbReference type="EMBL" id="NBNE01012653">
    <property type="protein sequence ID" value="OWY95651.1"/>
    <property type="molecule type" value="Genomic_DNA"/>
</dbReference>
<dbReference type="AlphaFoldDB" id="A0A225URV2"/>
<evidence type="ECO:0000256" key="1">
    <source>
        <dbReference type="SAM" id="Phobius"/>
    </source>
</evidence>
<gene>
    <name evidence="2" type="ORF">PHMEG_00034287</name>
</gene>
<proteinExistence type="predicted"/>
<evidence type="ECO:0000313" key="3">
    <source>
        <dbReference type="Proteomes" id="UP000198211"/>
    </source>
</evidence>
<name>A0A225URV2_9STRA</name>
<keyword evidence="1" id="KW-1133">Transmembrane helix</keyword>
<accession>A0A225URV2</accession>
<keyword evidence="1" id="KW-0812">Transmembrane</keyword>
<dbReference type="Proteomes" id="UP000198211">
    <property type="component" value="Unassembled WGS sequence"/>
</dbReference>
<comment type="caution">
    <text evidence="2">The sequence shown here is derived from an EMBL/GenBank/DDBJ whole genome shotgun (WGS) entry which is preliminary data.</text>
</comment>
<evidence type="ECO:0008006" key="4">
    <source>
        <dbReference type="Google" id="ProtNLM"/>
    </source>
</evidence>
<dbReference type="STRING" id="4795.A0A225URV2"/>
<feature type="transmembrane region" description="Helical" evidence="1">
    <location>
        <begin position="190"/>
        <end position="207"/>
    </location>
</feature>
<keyword evidence="1" id="KW-0472">Membrane</keyword>